<proteinExistence type="predicted"/>
<dbReference type="EMBL" id="JAAGLI010000213">
    <property type="protein sequence ID" value="NEA22592.1"/>
    <property type="molecule type" value="Genomic_DNA"/>
</dbReference>
<evidence type="ECO:0000313" key="2">
    <source>
        <dbReference type="Proteomes" id="UP000475532"/>
    </source>
</evidence>
<dbReference type="RefSeq" id="WP_163054335.1">
    <property type="nucleotide sequence ID" value="NZ_JAAGLI010000213.1"/>
</dbReference>
<comment type="caution">
    <text evidence="1">The sequence shown here is derived from an EMBL/GenBank/DDBJ whole genome shotgun (WGS) entry which is preliminary data.</text>
</comment>
<dbReference type="Proteomes" id="UP000475532">
    <property type="component" value="Unassembled WGS sequence"/>
</dbReference>
<gene>
    <name evidence="1" type="ORF">G3I70_08820</name>
</gene>
<dbReference type="AlphaFoldDB" id="A0A6L9QBW1"/>
<organism evidence="1 2">
    <name type="scientific">Actinomadura bangladeshensis</name>
    <dbReference type="NCBI Taxonomy" id="453573"/>
    <lineage>
        <taxon>Bacteria</taxon>
        <taxon>Bacillati</taxon>
        <taxon>Actinomycetota</taxon>
        <taxon>Actinomycetes</taxon>
        <taxon>Streptosporangiales</taxon>
        <taxon>Thermomonosporaceae</taxon>
        <taxon>Actinomadura</taxon>
    </lineage>
</organism>
<sequence length="178" mass="18522">MARHTFGQSLTDWTMDLGTTTTSGGVTTAPVIASGPAEITFWSAKSGGVQYTDLLNAAGTEVTTITSSDGSDGLPVGTIPEFSGPDGIFSMWADAGVGTRFRMVATDVGDNIADILSTLADQQTTVALLANSPGYVLYNTDTSSWPGRPVDSRPYFWIGPTAPALIPAGDLWINTTPA</sequence>
<accession>A0A6L9QBW1</accession>
<reference evidence="1 2" key="1">
    <citation type="submission" date="2020-01" db="EMBL/GenBank/DDBJ databases">
        <title>Insect and environment-associated Actinomycetes.</title>
        <authorList>
            <person name="Currrie C."/>
            <person name="Chevrette M."/>
            <person name="Carlson C."/>
            <person name="Stubbendieck R."/>
            <person name="Wendt-Pienkowski E."/>
        </authorList>
    </citation>
    <scope>NUCLEOTIDE SEQUENCE [LARGE SCALE GENOMIC DNA]</scope>
    <source>
        <strain evidence="1 2">SID10258</strain>
    </source>
</reference>
<name>A0A6L9QBW1_9ACTN</name>
<evidence type="ECO:0000313" key="1">
    <source>
        <dbReference type="EMBL" id="NEA22592.1"/>
    </source>
</evidence>
<protein>
    <submittedName>
        <fullName evidence="1">Uncharacterized protein</fullName>
    </submittedName>
</protein>